<dbReference type="Gene3D" id="2.60.40.790">
    <property type="match status" value="1"/>
</dbReference>
<feature type="compositionally biased region" description="Low complexity" evidence="3">
    <location>
        <begin position="186"/>
        <end position="198"/>
    </location>
</feature>
<organism evidence="5 6">
    <name type="scientific">Seminavis robusta</name>
    <dbReference type="NCBI Taxonomy" id="568900"/>
    <lineage>
        <taxon>Eukaryota</taxon>
        <taxon>Sar</taxon>
        <taxon>Stramenopiles</taxon>
        <taxon>Ochrophyta</taxon>
        <taxon>Bacillariophyta</taxon>
        <taxon>Bacillariophyceae</taxon>
        <taxon>Bacillariophycidae</taxon>
        <taxon>Naviculales</taxon>
        <taxon>Naviculaceae</taxon>
        <taxon>Seminavis</taxon>
    </lineage>
</organism>
<dbReference type="Pfam" id="PF00011">
    <property type="entry name" value="HSP20"/>
    <property type="match status" value="1"/>
</dbReference>
<keyword evidence="6" id="KW-1185">Reference proteome</keyword>
<sequence>MAYKNKQQSSQASLLDQCVSYMAASAVRESASSSTASASSTTSTTTAFTSVRFCENARFIRLSVQVPGVLLKDVGVELQRGVLIIRGMRETTLAHGLRHQHKFCRRFAMDTDVVDSTKLKANLNRQGLLTIMAPKKSRPKQTLSVQVTQQDDYDFERSVLGSFVQAQQAASPSTSVSANSSAAATAVSSAPKTTAAPSRQMQNKKSKPALTNVVSMGSASDLLSSRTSNNNMGTRSTIRRNYKPSTLQSHLMIRRSQSKKSMR</sequence>
<protein>
    <recommendedName>
        <fullName evidence="4">SHSP domain-containing protein</fullName>
    </recommendedName>
</protein>
<feature type="region of interest" description="Disordered" evidence="3">
    <location>
        <begin position="186"/>
        <end position="263"/>
    </location>
</feature>
<comment type="similarity">
    <text evidence="1 2">Belongs to the small heat shock protein (HSP20) family.</text>
</comment>
<evidence type="ECO:0000256" key="3">
    <source>
        <dbReference type="SAM" id="MobiDB-lite"/>
    </source>
</evidence>
<dbReference type="CDD" id="cd06464">
    <property type="entry name" value="ACD_sHsps-like"/>
    <property type="match status" value="1"/>
</dbReference>
<evidence type="ECO:0000313" key="5">
    <source>
        <dbReference type="EMBL" id="CAB9497532.1"/>
    </source>
</evidence>
<dbReference type="Proteomes" id="UP001153069">
    <property type="component" value="Unassembled WGS sequence"/>
</dbReference>
<dbReference type="InterPro" id="IPR002068">
    <property type="entry name" value="A-crystallin/Hsp20_dom"/>
</dbReference>
<dbReference type="AlphaFoldDB" id="A0A9N8H2M7"/>
<feature type="compositionally biased region" description="Basic residues" evidence="3">
    <location>
        <begin position="252"/>
        <end position="263"/>
    </location>
</feature>
<gene>
    <name evidence="5" type="ORF">SEMRO_21_G014790.1</name>
</gene>
<dbReference type="EMBL" id="CAICTM010000021">
    <property type="protein sequence ID" value="CAB9497532.1"/>
    <property type="molecule type" value="Genomic_DNA"/>
</dbReference>
<reference evidence="5" key="1">
    <citation type="submission" date="2020-06" db="EMBL/GenBank/DDBJ databases">
        <authorList>
            <consortium name="Plant Systems Biology data submission"/>
        </authorList>
    </citation>
    <scope>NUCLEOTIDE SEQUENCE</scope>
    <source>
        <strain evidence="5">D6</strain>
    </source>
</reference>
<evidence type="ECO:0000313" key="6">
    <source>
        <dbReference type="Proteomes" id="UP001153069"/>
    </source>
</evidence>
<dbReference type="InterPro" id="IPR008978">
    <property type="entry name" value="HSP20-like_chaperone"/>
</dbReference>
<feature type="domain" description="SHSP" evidence="4">
    <location>
        <begin position="42"/>
        <end position="150"/>
    </location>
</feature>
<proteinExistence type="inferred from homology"/>
<dbReference type="OrthoDB" id="48413at2759"/>
<feature type="compositionally biased region" description="Polar residues" evidence="3">
    <location>
        <begin position="212"/>
        <end position="236"/>
    </location>
</feature>
<evidence type="ECO:0000256" key="2">
    <source>
        <dbReference type="RuleBase" id="RU003616"/>
    </source>
</evidence>
<comment type="caution">
    <text evidence="5">The sequence shown here is derived from an EMBL/GenBank/DDBJ whole genome shotgun (WGS) entry which is preliminary data.</text>
</comment>
<dbReference type="PROSITE" id="PS01031">
    <property type="entry name" value="SHSP"/>
    <property type="match status" value="1"/>
</dbReference>
<accession>A0A9N8H2M7</accession>
<name>A0A9N8H2M7_9STRA</name>
<dbReference type="SUPFAM" id="SSF49764">
    <property type="entry name" value="HSP20-like chaperones"/>
    <property type="match status" value="1"/>
</dbReference>
<evidence type="ECO:0000256" key="1">
    <source>
        <dbReference type="PROSITE-ProRule" id="PRU00285"/>
    </source>
</evidence>
<evidence type="ECO:0000259" key="4">
    <source>
        <dbReference type="PROSITE" id="PS01031"/>
    </source>
</evidence>